<accession>A0A368TV67</accession>
<protein>
    <recommendedName>
        <fullName evidence="3">C2H2-type domain-containing protein</fullName>
    </recommendedName>
</protein>
<keyword evidence="2" id="KW-1185">Reference proteome</keyword>
<organism evidence="1 2">
    <name type="scientific">Vreelandella rituensis</name>
    <dbReference type="NCBI Taxonomy" id="2282306"/>
    <lineage>
        <taxon>Bacteria</taxon>
        <taxon>Pseudomonadati</taxon>
        <taxon>Pseudomonadota</taxon>
        <taxon>Gammaproteobacteria</taxon>
        <taxon>Oceanospirillales</taxon>
        <taxon>Halomonadaceae</taxon>
        <taxon>Vreelandella</taxon>
    </lineage>
</organism>
<comment type="caution">
    <text evidence="1">The sequence shown here is derived from an EMBL/GenBank/DDBJ whole genome shotgun (WGS) entry which is preliminary data.</text>
</comment>
<evidence type="ECO:0008006" key="3">
    <source>
        <dbReference type="Google" id="ProtNLM"/>
    </source>
</evidence>
<name>A0A368TV67_9GAMM</name>
<dbReference type="RefSeq" id="WP_114487622.1">
    <property type="nucleotide sequence ID" value="NZ_CBCSHM010000047.1"/>
</dbReference>
<sequence>MFKRSREVACPECKGANFWKGDPRPDDALNCRYCKAFIATRGDHVHHTFRHEAVRILSDFIEAKSEQDIAVLKAAL</sequence>
<dbReference type="EMBL" id="QPIJ01000038">
    <property type="protein sequence ID" value="RCV88538.1"/>
    <property type="molecule type" value="Genomic_DNA"/>
</dbReference>
<dbReference type="Proteomes" id="UP000253204">
    <property type="component" value="Unassembled WGS sequence"/>
</dbReference>
<dbReference type="AlphaFoldDB" id="A0A368TV67"/>
<evidence type="ECO:0000313" key="1">
    <source>
        <dbReference type="EMBL" id="RCV88538.1"/>
    </source>
</evidence>
<dbReference type="OrthoDB" id="6168037at2"/>
<evidence type="ECO:0000313" key="2">
    <source>
        <dbReference type="Proteomes" id="UP000253204"/>
    </source>
</evidence>
<proteinExistence type="predicted"/>
<gene>
    <name evidence="1" type="ORF">DU506_14495</name>
</gene>
<reference evidence="1 2" key="1">
    <citation type="submission" date="2018-07" db="EMBL/GenBank/DDBJ databases">
        <title>Halomonas rutogse sp. nov., isolated from Lake TangqianCo on Tibetan Plateau.</title>
        <authorList>
            <person name="Lu H."/>
            <person name="Xing P."/>
            <person name="Wu Q."/>
        </authorList>
    </citation>
    <scope>NUCLEOTIDE SEQUENCE [LARGE SCALE GENOMIC DNA]</scope>
    <source>
        <strain evidence="1 2">TQ8S</strain>
    </source>
</reference>